<organism evidence="6 7">
    <name type="scientific">Racocetra fulgida</name>
    <dbReference type="NCBI Taxonomy" id="60492"/>
    <lineage>
        <taxon>Eukaryota</taxon>
        <taxon>Fungi</taxon>
        <taxon>Fungi incertae sedis</taxon>
        <taxon>Mucoromycota</taxon>
        <taxon>Glomeromycotina</taxon>
        <taxon>Glomeromycetes</taxon>
        <taxon>Diversisporales</taxon>
        <taxon>Gigasporaceae</taxon>
        <taxon>Racocetra</taxon>
    </lineage>
</organism>
<evidence type="ECO:0000259" key="5">
    <source>
        <dbReference type="SMART" id="SM00249"/>
    </source>
</evidence>
<feature type="compositionally biased region" description="Basic and acidic residues" evidence="4">
    <location>
        <begin position="43"/>
        <end position="53"/>
    </location>
</feature>
<feature type="region of interest" description="Disordered" evidence="4">
    <location>
        <begin position="360"/>
        <end position="387"/>
    </location>
</feature>
<evidence type="ECO:0000256" key="1">
    <source>
        <dbReference type="ARBA" id="ARBA00022723"/>
    </source>
</evidence>
<dbReference type="SMART" id="SM00249">
    <property type="entry name" value="PHD"/>
    <property type="match status" value="1"/>
</dbReference>
<feature type="compositionally biased region" description="Acidic residues" evidence="4">
    <location>
        <begin position="60"/>
        <end position="69"/>
    </location>
</feature>
<evidence type="ECO:0000313" key="7">
    <source>
        <dbReference type="Proteomes" id="UP000789396"/>
    </source>
</evidence>
<dbReference type="OrthoDB" id="5857104at2759"/>
<evidence type="ECO:0000256" key="3">
    <source>
        <dbReference type="ARBA" id="ARBA00022833"/>
    </source>
</evidence>
<feature type="compositionally biased region" description="Acidic residues" evidence="4">
    <location>
        <begin position="202"/>
        <end position="211"/>
    </location>
</feature>
<dbReference type="Proteomes" id="UP000789396">
    <property type="component" value="Unassembled WGS sequence"/>
</dbReference>
<keyword evidence="3" id="KW-0862">Zinc</keyword>
<feature type="compositionally biased region" description="Polar residues" evidence="4">
    <location>
        <begin position="185"/>
        <end position="201"/>
    </location>
</feature>
<feature type="non-terminal residue" evidence="6">
    <location>
        <position position="387"/>
    </location>
</feature>
<accession>A0A9N9GXB4</accession>
<feature type="compositionally biased region" description="Low complexity" evidence="4">
    <location>
        <begin position="212"/>
        <end position="221"/>
    </location>
</feature>
<proteinExistence type="predicted"/>
<dbReference type="InterPro" id="IPR013083">
    <property type="entry name" value="Znf_RING/FYVE/PHD"/>
</dbReference>
<dbReference type="CDD" id="cd15489">
    <property type="entry name" value="PHD_SF"/>
    <property type="match status" value="1"/>
</dbReference>
<reference evidence="6" key="1">
    <citation type="submission" date="2021-06" db="EMBL/GenBank/DDBJ databases">
        <authorList>
            <person name="Kallberg Y."/>
            <person name="Tangrot J."/>
            <person name="Rosling A."/>
        </authorList>
    </citation>
    <scope>NUCLEOTIDE SEQUENCE</scope>
    <source>
        <strain evidence="6">IN212</strain>
    </source>
</reference>
<dbReference type="InterPro" id="IPR011011">
    <property type="entry name" value="Znf_FYVE_PHD"/>
</dbReference>
<feature type="compositionally biased region" description="Basic and acidic residues" evidence="4">
    <location>
        <begin position="372"/>
        <end position="381"/>
    </location>
</feature>
<feature type="region of interest" description="Disordered" evidence="4">
    <location>
        <begin position="1"/>
        <end position="227"/>
    </location>
</feature>
<dbReference type="AlphaFoldDB" id="A0A9N9GXB4"/>
<dbReference type="SUPFAM" id="SSF57903">
    <property type="entry name" value="FYVE/PHD zinc finger"/>
    <property type="match status" value="1"/>
</dbReference>
<dbReference type="Gene3D" id="3.30.40.10">
    <property type="entry name" value="Zinc/RING finger domain, C3HC4 (zinc finger)"/>
    <property type="match status" value="1"/>
</dbReference>
<evidence type="ECO:0000256" key="4">
    <source>
        <dbReference type="SAM" id="MobiDB-lite"/>
    </source>
</evidence>
<gene>
    <name evidence="6" type="ORF">RFULGI_LOCUS7748</name>
</gene>
<evidence type="ECO:0000256" key="2">
    <source>
        <dbReference type="ARBA" id="ARBA00022771"/>
    </source>
</evidence>
<dbReference type="InterPro" id="IPR001965">
    <property type="entry name" value="Znf_PHD"/>
</dbReference>
<comment type="caution">
    <text evidence="6">The sequence shown here is derived from an EMBL/GenBank/DDBJ whole genome shotgun (WGS) entry which is preliminary data.</text>
</comment>
<keyword evidence="2" id="KW-0863">Zinc-finger</keyword>
<feature type="domain" description="Zinc finger PHD-type" evidence="5">
    <location>
        <begin position="301"/>
        <end position="347"/>
    </location>
</feature>
<protein>
    <submittedName>
        <fullName evidence="6">363_t:CDS:1</fullName>
    </submittedName>
</protein>
<dbReference type="EMBL" id="CAJVPZ010011622">
    <property type="protein sequence ID" value="CAG8631897.1"/>
    <property type="molecule type" value="Genomic_DNA"/>
</dbReference>
<keyword evidence="7" id="KW-1185">Reference proteome</keyword>
<keyword evidence="1" id="KW-0479">Metal-binding</keyword>
<feature type="compositionally biased region" description="Polar residues" evidence="4">
    <location>
        <begin position="118"/>
        <end position="133"/>
    </location>
</feature>
<dbReference type="GO" id="GO:0008270">
    <property type="term" value="F:zinc ion binding"/>
    <property type="evidence" value="ECO:0007669"/>
    <property type="project" value="UniProtKB-KW"/>
</dbReference>
<feature type="compositionally biased region" description="Basic and acidic residues" evidence="4">
    <location>
        <begin position="139"/>
        <end position="151"/>
    </location>
</feature>
<name>A0A9N9GXB4_9GLOM</name>
<feature type="compositionally biased region" description="Acidic residues" evidence="4">
    <location>
        <begin position="82"/>
        <end position="99"/>
    </location>
</feature>
<sequence length="387" mass="44509">MLTRSKRDGRKVSFQTSQRGKKESTSKMTRMSKRAFVLTNSSDEDHTPEEAEVLKQVSESELETEESTDTENNGTSEHEFPEGDEITNDELGEEDDSSDLDFRITTRSTRNKPRINYSDETYYSNRLGDNNGNSKRKAKELFSGDEIEQKRIKPSKQVIRNRRNNSRRDNTYGDSSGQKRRSLRSNKNFNEASYYEGTSNSGEDDESELSEQNESSESSESSDQERHVFRRKIKKNYHIVSSDESDNEIITEAAETSNSPPKALVTESEVELQSVHILDPIPPYKMLRKDDPEFIEKHIWWCDKCGDSSKSKGAFVYCEKCSITYHRSCYQLRSTVVNGIVECKFCIENDPECIICHKRSEEESQQPPNKEISSERSKEISVNEEVV</sequence>
<evidence type="ECO:0000313" key="6">
    <source>
        <dbReference type="EMBL" id="CAG8631897.1"/>
    </source>
</evidence>